<dbReference type="AlphaFoldDB" id="A0A0F9KMP3"/>
<accession>A0A0F9KMP3</accession>
<protein>
    <submittedName>
        <fullName evidence="1">Uncharacterized protein</fullName>
    </submittedName>
</protein>
<reference evidence="1" key="1">
    <citation type="journal article" date="2015" name="Nature">
        <title>Complex archaea that bridge the gap between prokaryotes and eukaryotes.</title>
        <authorList>
            <person name="Spang A."/>
            <person name="Saw J.H."/>
            <person name="Jorgensen S.L."/>
            <person name="Zaremba-Niedzwiedzka K."/>
            <person name="Martijn J."/>
            <person name="Lind A.E."/>
            <person name="van Eijk R."/>
            <person name="Schleper C."/>
            <person name="Guy L."/>
            <person name="Ettema T.J."/>
        </authorList>
    </citation>
    <scope>NUCLEOTIDE SEQUENCE</scope>
</reference>
<name>A0A0F9KMP3_9ZZZZ</name>
<sequence length="122" mass="14024">MIWLEIFCDVEDVPDPLLIRTIDNRGMGDKVINRWAIVQWELDENYEAIIDSGQRIIGSLSFNDAIIIANGIKHKLNASGLKVTVSNPNPKSRFTIKSVEYELLGYDWSRMIFFDESEPYEA</sequence>
<organism evidence="1">
    <name type="scientific">marine sediment metagenome</name>
    <dbReference type="NCBI Taxonomy" id="412755"/>
    <lineage>
        <taxon>unclassified sequences</taxon>
        <taxon>metagenomes</taxon>
        <taxon>ecological metagenomes</taxon>
    </lineage>
</organism>
<dbReference type="EMBL" id="LAZR01007744">
    <property type="protein sequence ID" value="KKM83238.1"/>
    <property type="molecule type" value="Genomic_DNA"/>
</dbReference>
<gene>
    <name evidence="1" type="ORF">LCGC14_1311450</name>
</gene>
<evidence type="ECO:0000313" key="1">
    <source>
        <dbReference type="EMBL" id="KKM83238.1"/>
    </source>
</evidence>
<proteinExistence type="predicted"/>
<comment type="caution">
    <text evidence="1">The sequence shown here is derived from an EMBL/GenBank/DDBJ whole genome shotgun (WGS) entry which is preliminary data.</text>
</comment>